<dbReference type="AlphaFoldDB" id="A0A6H1ZMW5"/>
<proteinExistence type="predicted"/>
<dbReference type="EMBL" id="MT144716">
    <property type="protein sequence ID" value="QJH98095.1"/>
    <property type="molecule type" value="Genomic_DNA"/>
</dbReference>
<evidence type="ECO:0000313" key="2">
    <source>
        <dbReference type="EMBL" id="QJH98095.1"/>
    </source>
</evidence>
<name>A0A6H1ZMW5_9ZZZZ</name>
<dbReference type="EMBL" id="MT144092">
    <property type="protein sequence ID" value="QJA48615.1"/>
    <property type="molecule type" value="Genomic_DNA"/>
</dbReference>
<gene>
    <name evidence="1" type="ORF">TM448A01052_0016</name>
    <name evidence="2" type="ORF">TM448B01192_0002</name>
</gene>
<protein>
    <submittedName>
        <fullName evidence="1">Uncharacterized protein</fullName>
    </submittedName>
</protein>
<organism evidence="1">
    <name type="scientific">viral metagenome</name>
    <dbReference type="NCBI Taxonomy" id="1070528"/>
    <lineage>
        <taxon>unclassified sequences</taxon>
        <taxon>metagenomes</taxon>
        <taxon>organismal metagenomes</taxon>
    </lineage>
</organism>
<evidence type="ECO:0000313" key="1">
    <source>
        <dbReference type="EMBL" id="QJA48615.1"/>
    </source>
</evidence>
<reference evidence="1" key="1">
    <citation type="submission" date="2020-03" db="EMBL/GenBank/DDBJ databases">
        <title>The deep terrestrial virosphere.</title>
        <authorList>
            <person name="Holmfeldt K."/>
            <person name="Nilsson E."/>
            <person name="Simone D."/>
            <person name="Lopez-Fernandez M."/>
            <person name="Wu X."/>
            <person name="de Brujin I."/>
            <person name="Lundin D."/>
            <person name="Andersson A."/>
            <person name="Bertilsson S."/>
            <person name="Dopson M."/>
        </authorList>
    </citation>
    <scope>NUCLEOTIDE SEQUENCE</scope>
    <source>
        <strain evidence="1">TM448A01052</strain>
        <strain evidence="2">TM448B01192</strain>
    </source>
</reference>
<accession>A0A6H1ZMW5</accession>
<sequence>MKLVGLWQDALIDVSVDADLTAELNLGRECSFVLIEVPTMDSCDIKLEAARTSGGTYYKKDIKGVGTGQIMIKMLLGGFQFIKIGTSVVQTSNRTLKVIGG</sequence>